<dbReference type="Pfam" id="PF01297">
    <property type="entry name" value="ZnuA"/>
    <property type="match status" value="1"/>
</dbReference>
<evidence type="ECO:0000313" key="5">
    <source>
        <dbReference type="EMBL" id="GAX62705.1"/>
    </source>
</evidence>
<dbReference type="AlphaFoldDB" id="A0A286U3L0"/>
<keyword evidence="3" id="KW-0732">Signal</keyword>
<evidence type="ECO:0000256" key="3">
    <source>
        <dbReference type="ARBA" id="ARBA00022729"/>
    </source>
</evidence>
<dbReference type="SUPFAM" id="SSF53807">
    <property type="entry name" value="Helical backbone' metal receptor"/>
    <property type="match status" value="1"/>
</dbReference>
<dbReference type="PRINTS" id="PR00690">
    <property type="entry name" value="ADHESNFAMILY"/>
</dbReference>
<dbReference type="GO" id="GO:0030001">
    <property type="term" value="P:metal ion transport"/>
    <property type="evidence" value="ECO:0007669"/>
    <property type="project" value="InterPro"/>
</dbReference>
<dbReference type="PANTHER" id="PTHR42953:SF2">
    <property type="entry name" value="ADHESION PROTEIN"/>
    <property type="match status" value="1"/>
</dbReference>
<dbReference type="Proteomes" id="UP000218542">
    <property type="component" value="Unassembled WGS sequence"/>
</dbReference>
<dbReference type="EMBL" id="BAOS01000038">
    <property type="protein sequence ID" value="GAX62705.1"/>
    <property type="molecule type" value="Genomic_DNA"/>
</dbReference>
<dbReference type="GO" id="GO:0007155">
    <property type="term" value="P:cell adhesion"/>
    <property type="evidence" value="ECO:0007669"/>
    <property type="project" value="InterPro"/>
</dbReference>
<evidence type="ECO:0000256" key="2">
    <source>
        <dbReference type="ARBA" id="ARBA00022448"/>
    </source>
</evidence>
<proteinExistence type="inferred from homology"/>
<comment type="similarity">
    <text evidence="1 4">Belongs to the bacterial solute-binding protein 9 family.</text>
</comment>
<evidence type="ECO:0000313" key="6">
    <source>
        <dbReference type="Proteomes" id="UP000218542"/>
    </source>
</evidence>
<keyword evidence="6" id="KW-1185">Reference proteome</keyword>
<dbReference type="OrthoDB" id="9793396at2"/>
<dbReference type="InterPro" id="IPR006128">
    <property type="entry name" value="Lipoprotein_PsaA-like"/>
</dbReference>
<dbReference type="PANTHER" id="PTHR42953">
    <property type="entry name" value="HIGH-AFFINITY ZINC UPTAKE SYSTEM PROTEIN ZNUA-RELATED"/>
    <property type="match status" value="1"/>
</dbReference>
<name>A0A286U3L0_9BACT</name>
<dbReference type="PRINTS" id="PR00691">
    <property type="entry name" value="ADHESINB"/>
</dbReference>
<gene>
    <name evidence="5" type="ORF">SCALIN_C38_0068</name>
</gene>
<dbReference type="Gene3D" id="3.40.50.1980">
    <property type="entry name" value="Nitrogenase molybdenum iron protein domain"/>
    <property type="match status" value="2"/>
</dbReference>
<evidence type="ECO:0000256" key="1">
    <source>
        <dbReference type="ARBA" id="ARBA00011028"/>
    </source>
</evidence>
<reference evidence="6" key="1">
    <citation type="journal article" date="2017" name="Environ. Microbiol. Rep.">
        <title>Genetic Diversity of Marine Anaerobic Ammonium-Oxidizing Bacteria as Revealed by Genomic and Proteomic Analyses of 'Candidatus Scalindua japonica'.</title>
        <authorList>
            <person name="Oshiki M."/>
            <person name="Mizuto K."/>
            <person name="Kimura Z."/>
            <person name="Kindaichi T."/>
            <person name="Satoh H."/>
            <person name="Okabe S."/>
        </authorList>
    </citation>
    <scope>NUCLEOTIDE SEQUENCE [LARGE SCALE GENOMIC DNA]</scope>
    <source>
        <strain evidence="6">husup-a2</strain>
    </source>
</reference>
<sequence length="309" mass="35738">MLKNRFVLYFVLSIMFVFPFMKNAHADKKLKVVATLEFLADWAKEIGQEHVDVDFVHDSRLDVHYFQPRPAHVLLCTRADMVIIGGLDLDVWMQALLDASRNRKIQYGREGYVDASFGITKVLQKPIGRVDMAMGDVHPFGNPHYFHNMDNVGVVLENIVTGLSNNDPDNADIYRKNKEKYWNEVQTTFKKLKEFMKPFRGTKVITYHQSWEYFAEEFGLEILDYVEPKPGLPATPKHTKELIEIINQHQIKIILKEPYYPKRPVKKLMKKTGVKVVELVNYPGGRKKARTYLQNLEANINDLIQAIGG</sequence>
<dbReference type="InterPro" id="IPR006129">
    <property type="entry name" value="AdhesinB"/>
</dbReference>
<protein>
    <submittedName>
        <fullName evidence="5">ABC-type metal ion transport system, periplasmic component/surface adhesin</fullName>
    </submittedName>
</protein>
<dbReference type="InterPro" id="IPR006127">
    <property type="entry name" value="ZnuA-like"/>
</dbReference>
<keyword evidence="2 4" id="KW-0813">Transport</keyword>
<dbReference type="GO" id="GO:0046872">
    <property type="term" value="F:metal ion binding"/>
    <property type="evidence" value="ECO:0007669"/>
    <property type="project" value="InterPro"/>
</dbReference>
<comment type="caution">
    <text evidence="5">The sequence shown here is derived from an EMBL/GenBank/DDBJ whole genome shotgun (WGS) entry which is preliminary data.</text>
</comment>
<accession>A0A286U3L0</accession>
<dbReference type="InterPro" id="IPR050492">
    <property type="entry name" value="Bact_metal-bind_prot9"/>
</dbReference>
<organism evidence="5 6">
    <name type="scientific">Candidatus Scalindua japonica</name>
    <dbReference type="NCBI Taxonomy" id="1284222"/>
    <lineage>
        <taxon>Bacteria</taxon>
        <taxon>Pseudomonadati</taxon>
        <taxon>Planctomycetota</taxon>
        <taxon>Candidatus Brocadiia</taxon>
        <taxon>Candidatus Brocadiales</taxon>
        <taxon>Candidatus Scalinduaceae</taxon>
        <taxon>Candidatus Scalindua</taxon>
    </lineage>
</organism>
<dbReference type="RefSeq" id="WP_096896099.1">
    <property type="nucleotide sequence ID" value="NZ_BAOS01000038.1"/>
</dbReference>
<evidence type="ECO:0000256" key="4">
    <source>
        <dbReference type="RuleBase" id="RU003512"/>
    </source>
</evidence>